<keyword evidence="1" id="KW-1133">Transmembrane helix</keyword>
<dbReference type="Proteomes" id="UP000199045">
    <property type="component" value="Unassembled WGS sequence"/>
</dbReference>
<dbReference type="RefSeq" id="WP_089830727.1">
    <property type="nucleotide sequence ID" value="NZ_FNBN01000002.1"/>
</dbReference>
<dbReference type="InterPro" id="IPR012373">
    <property type="entry name" value="Ferrdict_sens_TM"/>
</dbReference>
<evidence type="ECO:0000259" key="2">
    <source>
        <dbReference type="Pfam" id="PF04773"/>
    </source>
</evidence>
<dbReference type="AlphaFoldDB" id="A0A1G7MF48"/>
<protein>
    <recommendedName>
        <fullName evidence="6">FecR protein</fullName>
    </recommendedName>
</protein>
<feature type="domain" description="Protein FecR C-terminal" evidence="3">
    <location>
        <begin position="308"/>
        <end position="370"/>
    </location>
</feature>
<dbReference type="PANTHER" id="PTHR30273">
    <property type="entry name" value="PERIPLASMIC SIGNAL SENSOR AND SIGMA FACTOR ACTIVATOR FECR-RELATED"/>
    <property type="match status" value="1"/>
</dbReference>
<dbReference type="InterPro" id="IPR006860">
    <property type="entry name" value="FecR"/>
</dbReference>
<dbReference type="InterPro" id="IPR032508">
    <property type="entry name" value="FecR_C"/>
</dbReference>
<gene>
    <name evidence="4" type="ORF">SAMN04488121_102400</name>
</gene>
<dbReference type="PANTHER" id="PTHR30273:SF2">
    <property type="entry name" value="PROTEIN FECR"/>
    <property type="match status" value="1"/>
</dbReference>
<dbReference type="GO" id="GO:0016989">
    <property type="term" value="F:sigma factor antagonist activity"/>
    <property type="evidence" value="ECO:0007669"/>
    <property type="project" value="TreeGrafter"/>
</dbReference>
<evidence type="ECO:0000313" key="4">
    <source>
        <dbReference type="EMBL" id="SDF60321.1"/>
    </source>
</evidence>
<dbReference type="STRING" id="104663.SAMN04488121_102400"/>
<dbReference type="OrthoDB" id="629393at2"/>
<feature type="transmembrane region" description="Helical" evidence="1">
    <location>
        <begin position="70"/>
        <end position="89"/>
    </location>
</feature>
<feature type="domain" description="FecR protein" evidence="2">
    <location>
        <begin position="171"/>
        <end position="265"/>
    </location>
</feature>
<proteinExistence type="predicted"/>
<sequence>MTDNEFTLLLERYSKGECSPEEAAVVEAWFNQYMANATGKSELTDLQGTRSRIWKGIGVKHKPAVKLLAVVRYAAAALIVIGGITWFYINHNNKTNFKPLTAQEILPGGNKATLTLANGKKISLNAQNDTIAIDPALGVLISNDTATGVVTYKYQNRKTERGNGETNSFNTINTPTGGQYKLQLPDGTIVILNALTQIKFPSRFAGSTREVTLIGEAYFEVAHNPNHPFRVNTADQQVAVLGTHFNVSAYPHQPTKTTLTQGRVKLTQPSTGASQPLNPGQQAELISRGFNVKDVIASDEIAWIDGMFIFTKTPIKEAMQQIARWYNIEVNYQTLPNVELQAVLSRKLTLAQVLDAIQFSDDYEYKINNERRLEYVRKRGR</sequence>
<accession>A0A1G7MF48</accession>
<dbReference type="EMBL" id="FNBN01000002">
    <property type="protein sequence ID" value="SDF60321.1"/>
    <property type="molecule type" value="Genomic_DNA"/>
</dbReference>
<evidence type="ECO:0000313" key="5">
    <source>
        <dbReference type="Proteomes" id="UP000199045"/>
    </source>
</evidence>
<keyword evidence="1" id="KW-0812">Transmembrane</keyword>
<dbReference type="PIRSF" id="PIRSF018266">
    <property type="entry name" value="FecR"/>
    <property type="match status" value="1"/>
</dbReference>
<name>A0A1G7MF48_CHIFI</name>
<evidence type="ECO:0000259" key="3">
    <source>
        <dbReference type="Pfam" id="PF16344"/>
    </source>
</evidence>
<evidence type="ECO:0008006" key="6">
    <source>
        <dbReference type="Google" id="ProtNLM"/>
    </source>
</evidence>
<keyword evidence="1" id="KW-0472">Membrane</keyword>
<dbReference type="Gene3D" id="3.55.50.30">
    <property type="match status" value="1"/>
</dbReference>
<dbReference type="Pfam" id="PF16344">
    <property type="entry name" value="FecR_C"/>
    <property type="match status" value="1"/>
</dbReference>
<organism evidence="4 5">
    <name type="scientific">Chitinophaga filiformis</name>
    <name type="common">Myxococcus filiformis</name>
    <name type="synonym">Flexibacter filiformis</name>
    <dbReference type="NCBI Taxonomy" id="104663"/>
    <lineage>
        <taxon>Bacteria</taxon>
        <taxon>Pseudomonadati</taxon>
        <taxon>Bacteroidota</taxon>
        <taxon>Chitinophagia</taxon>
        <taxon>Chitinophagales</taxon>
        <taxon>Chitinophagaceae</taxon>
        <taxon>Chitinophaga</taxon>
    </lineage>
</organism>
<evidence type="ECO:0000256" key="1">
    <source>
        <dbReference type="SAM" id="Phobius"/>
    </source>
</evidence>
<dbReference type="Pfam" id="PF04773">
    <property type="entry name" value="FecR"/>
    <property type="match status" value="1"/>
</dbReference>
<dbReference type="Gene3D" id="2.60.120.1440">
    <property type="match status" value="1"/>
</dbReference>
<reference evidence="4 5" key="1">
    <citation type="submission" date="2016-10" db="EMBL/GenBank/DDBJ databases">
        <authorList>
            <person name="de Groot N.N."/>
        </authorList>
    </citation>
    <scope>NUCLEOTIDE SEQUENCE [LARGE SCALE GENOMIC DNA]</scope>
    <source>
        <strain evidence="4 5">DSM 527</strain>
    </source>
</reference>